<keyword evidence="5" id="KW-1185">Reference proteome</keyword>
<dbReference type="PANTHER" id="PTHR36933">
    <property type="entry name" value="SLL0788 PROTEIN"/>
    <property type="match status" value="1"/>
</dbReference>
<dbReference type="InterPro" id="IPR012347">
    <property type="entry name" value="Ferritin-like"/>
</dbReference>
<evidence type="ECO:0000313" key="4">
    <source>
        <dbReference type="EMBL" id="GAA2031711.1"/>
    </source>
</evidence>
<gene>
    <name evidence="4" type="ORF">GCM10009819_14550</name>
</gene>
<protein>
    <recommendedName>
        <fullName evidence="3">DUF305 domain-containing protein</fullName>
    </recommendedName>
</protein>
<name>A0ABP5FUD5_9MICO</name>
<organism evidence="4 5">
    <name type="scientific">Agromyces tropicus</name>
    <dbReference type="NCBI Taxonomy" id="555371"/>
    <lineage>
        <taxon>Bacteria</taxon>
        <taxon>Bacillati</taxon>
        <taxon>Actinomycetota</taxon>
        <taxon>Actinomycetes</taxon>
        <taxon>Micrococcales</taxon>
        <taxon>Microbacteriaceae</taxon>
        <taxon>Agromyces</taxon>
    </lineage>
</organism>
<evidence type="ECO:0000256" key="2">
    <source>
        <dbReference type="SAM" id="SignalP"/>
    </source>
</evidence>
<comment type="caution">
    <text evidence="4">The sequence shown here is derived from an EMBL/GenBank/DDBJ whole genome shotgun (WGS) entry which is preliminary data.</text>
</comment>
<sequence>MARTFGAATAAMLALGLAACTVSDEDAPQATGPVVQLGAPGEPNRTLSPEEAAEGFDPPAYVEADAQFMRDMIHHHDQAITMTGWVEERTTDRDLRLLAERMSISQQDEIELMASWLQERVEPLRGGHDHGGELMPGMLTDEQLERLEAARGVEFERLFLEYMIQHHRGALEMVGDLYSAGGGEEPTISDFARHVEGDQGIEISRMLGMLAERSS</sequence>
<dbReference type="PROSITE" id="PS51257">
    <property type="entry name" value="PROKAR_LIPOPROTEIN"/>
    <property type="match status" value="1"/>
</dbReference>
<reference evidence="5" key="1">
    <citation type="journal article" date="2019" name="Int. J. Syst. Evol. Microbiol.">
        <title>The Global Catalogue of Microorganisms (GCM) 10K type strain sequencing project: providing services to taxonomists for standard genome sequencing and annotation.</title>
        <authorList>
            <consortium name="The Broad Institute Genomics Platform"/>
            <consortium name="The Broad Institute Genome Sequencing Center for Infectious Disease"/>
            <person name="Wu L."/>
            <person name="Ma J."/>
        </authorList>
    </citation>
    <scope>NUCLEOTIDE SEQUENCE [LARGE SCALE GENOMIC DNA]</scope>
    <source>
        <strain evidence="5">JCM 15672</strain>
    </source>
</reference>
<evidence type="ECO:0000313" key="5">
    <source>
        <dbReference type="Proteomes" id="UP001501196"/>
    </source>
</evidence>
<feature type="signal peptide" evidence="2">
    <location>
        <begin position="1"/>
        <end position="24"/>
    </location>
</feature>
<feature type="region of interest" description="Disordered" evidence="1">
    <location>
        <begin position="31"/>
        <end position="56"/>
    </location>
</feature>
<dbReference type="EMBL" id="BAAAPW010000002">
    <property type="protein sequence ID" value="GAA2031711.1"/>
    <property type="molecule type" value="Genomic_DNA"/>
</dbReference>
<feature type="domain" description="DUF305" evidence="3">
    <location>
        <begin position="65"/>
        <end position="210"/>
    </location>
</feature>
<keyword evidence="2" id="KW-0732">Signal</keyword>
<accession>A0ABP5FUD5</accession>
<feature type="chain" id="PRO_5046179837" description="DUF305 domain-containing protein" evidence="2">
    <location>
        <begin position="25"/>
        <end position="215"/>
    </location>
</feature>
<dbReference type="Proteomes" id="UP001501196">
    <property type="component" value="Unassembled WGS sequence"/>
</dbReference>
<dbReference type="PANTHER" id="PTHR36933:SF1">
    <property type="entry name" value="SLL0788 PROTEIN"/>
    <property type="match status" value="1"/>
</dbReference>
<evidence type="ECO:0000256" key="1">
    <source>
        <dbReference type="SAM" id="MobiDB-lite"/>
    </source>
</evidence>
<dbReference type="Pfam" id="PF03713">
    <property type="entry name" value="DUF305"/>
    <property type="match status" value="1"/>
</dbReference>
<dbReference type="InterPro" id="IPR005183">
    <property type="entry name" value="DUF305_CopM-like"/>
</dbReference>
<proteinExistence type="predicted"/>
<dbReference type="Gene3D" id="1.20.1260.10">
    <property type="match status" value="1"/>
</dbReference>
<evidence type="ECO:0000259" key="3">
    <source>
        <dbReference type="Pfam" id="PF03713"/>
    </source>
</evidence>